<comment type="caution">
    <text evidence="4">The sequence shown here is derived from an EMBL/GenBank/DDBJ whole genome shotgun (WGS) entry which is preliminary data.</text>
</comment>
<feature type="transmembrane region" description="Helical" evidence="2">
    <location>
        <begin position="40"/>
        <end position="60"/>
    </location>
</feature>
<dbReference type="Proteomes" id="UP000587527">
    <property type="component" value="Unassembled WGS sequence"/>
</dbReference>
<dbReference type="EMBL" id="JACHMN010000002">
    <property type="protein sequence ID" value="MBB5870889.1"/>
    <property type="molecule type" value="Genomic_DNA"/>
</dbReference>
<evidence type="ECO:0000313" key="4">
    <source>
        <dbReference type="EMBL" id="MBB5870889.1"/>
    </source>
</evidence>
<name>A0A841BUQ5_9ACTN</name>
<evidence type="ECO:0000256" key="1">
    <source>
        <dbReference type="ARBA" id="ARBA00006068"/>
    </source>
</evidence>
<comment type="similarity">
    <text evidence="1">Belongs to the LytR/CpsA/Psr (LCP) family.</text>
</comment>
<dbReference type="RefSeq" id="WP_184838583.1">
    <property type="nucleotide sequence ID" value="NZ_JACHMN010000002.1"/>
</dbReference>
<evidence type="ECO:0000259" key="3">
    <source>
        <dbReference type="Pfam" id="PF03816"/>
    </source>
</evidence>
<keyword evidence="2" id="KW-0472">Membrane</keyword>
<keyword evidence="5" id="KW-1185">Reference proteome</keyword>
<feature type="domain" description="Cell envelope-related transcriptional attenuator" evidence="3">
    <location>
        <begin position="103"/>
        <end position="247"/>
    </location>
</feature>
<organism evidence="4 5">
    <name type="scientific">Allocatelliglobosispora scoriae</name>
    <dbReference type="NCBI Taxonomy" id="643052"/>
    <lineage>
        <taxon>Bacteria</taxon>
        <taxon>Bacillati</taxon>
        <taxon>Actinomycetota</taxon>
        <taxon>Actinomycetes</taxon>
        <taxon>Micromonosporales</taxon>
        <taxon>Micromonosporaceae</taxon>
        <taxon>Allocatelliglobosispora</taxon>
    </lineage>
</organism>
<keyword evidence="2" id="KW-1133">Transmembrane helix</keyword>
<dbReference type="NCBIfam" id="TIGR00350">
    <property type="entry name" value="lytR_cpsA_psr"/>
    <property type="match status" value="1"/>
</dbReference>
<dbReference type="PANTHER" id="PTHR33392:SF6">
    <property type="entry name" value="POLYISOPRENYL-TEICHOIC ACID--PEPTIDOGLYCAN TEICHOIC ACID TRANSFERASE TAGU"/>
    <property type="match status" value="1"/>
</dbReference>
<evidence type="ECO:0000256" key="2">
    <source>
        <dbReference type="SAM" id="Phobius"/>
    </source>
</evidence>
<gene>
    <name evidence="4" type="ORF">F4553_004268</name>
</gene>
<proteinExistence type="inferred from homology"/>
<dbReference type="InterPro" id="IPR050922">
    <property type="entry name" value="LytR/CpsA/Psr_CW_biosynth"/>
</dbReference>
<dbReference type="AlphaFoldDB" id="A0A841BUQ5"/>
<protein>
    <submittedName>
        <fullName evidence="4">LCP family protein required for cell wall assembly</fullName>
    </submittedName>
</protein>
<sequence>MNDDALRAAFARQEVEELDVYALRNAIDTEAGRRRRRRSLALTGGLAVLVALAITVPLLLTRGTVPVVNLLPVLDSSAPADPPKPLNLLLLGEDKRGGMDSARADTITIVHVSASRKQVYLISLSRDLYVEIPGHGKDKINSAYYYGGPKLVMQVVSKLTGVPLDGAVALNYAAMRSIIDTLGGVEVCLKQKIVSTHTNAVFPAGCQTLTGFQADDLARQRQGMSAGGYDRDRNGQRILAGVAAKIRELDLITDPVKVSRLLSVKGVVVDGPTSAVKLVDQLRPAVSAPITGLGGPGFHSATVDGRAVETLPAEASTLFRAILADDVESFALAHPQWVTAMKG</sequence>
<accession>A0A841BUQ5</accession>
<reference evidence="4 5" key="1">
    <citation type="submission" date="2020-08" db="EMBL/GenBank/DDBJ databases">
        <title>Sequencing the genomes of 1000 actinobacteria strains.</title>
        <authorList>
            <person name="Klenk H.-P."/>
        </authorList>
    </citation>
    <scope>NUCLEOTIDE SEQUENCE [LARGE SCALE GENOMIC DNA]</scope>
    <source>
        <strain evidence="4 5">DSM 45362</strain>
    </source>
</reference>
<keyword evidence="2" id="KW-0812">Transmembrane</keyword>
<dbReference type="PANTHER" id="PTHR33392">
    <property type="entry name" value="POLYISOPRENYL-TEICHOIC ACID--PEPTIDOGLYCAN TEICHOIC ACID TRANSFERASE TAGU"/>
    <property type="match status" value="1"/>
</dbReference>
<dbReference type="Gene3D" id="3.40.630.190">
    <property type="entry name" value="LCP protein"/>
    <property type="match status" value="1"/>
</dbReference>
<dbReference type="Pfam" id="PF03816">
    <property type="entry name" value="LytR_cpsA_psr"/>
    <property type="match status" value="1"/>
</dbReference>
<dbReference type="InterPro" id="IPR004474">
    <property type="entry name" value="LytR_CpsA_psr"/>
</dbReference>
<evidence type="ECO:0000313" key="5">
    <source>
        <dbReference type="Proteomes" id="UP000587527"/>
    </source>
</evidence>